<gene>
    <name evidence="1" type="ORF">METZ01_LOCUS282401</name>
</gene>
<organism evidence="1">
    <name type="scientific">marine metagenome</name>
    <dbReference type="NCBI Taxonomy" id="408172"/>
    <lineage>
        <taxon>unclassified sequences</taxon>
        <taxon>metagenomes</taxon>
        <taxon>ecological metagenomes</taxon>
    </lineage>
</organism>
<reference evidence="1" key="1">
    <citation type="submission" date="2018-05" db="EMBL/GenBank/DDBJ databases">
        <authorList>
            <person name="Lanie J.A."/>
            <person name="Ng W.-L."/>
            <person name="Kazmierczak K.M."/>
            <person name="Andrzejewski T.M."/>
            <person name="Davidsen T.M."/>
            <person name="Wayne K.J."/>
            <person name="Tettelin H."/>
            <person name="Glass J.I."/>
            <person name="Rusch D."/>
            <person name="Podicherti R."/>
            <person name="Tsui H.-C.T."/>
            <person name="Winkler M.E."/>
        </authorList>
    </citation>
    <scope>NUCLEOTIDE SEQUENCE</scope>
</reference>
<feature type="non-terminal residue" evidence="1">
    <location>
        <position position="46"/>
    </location>
</feature>
<evidence type="ECO:0000313" key="1">
    <source>
        <dbReference type="EMBL" id="SVC29547.1"/>
    </source>
</evidence>
<protein>
    <submittedName>
        <fullName evidence="1">Uncharacterized protein</fullName>
    </submittedName>
</protein>
<dbReference type="EMBL" id="UINC01083646">
    <property type="protein sequence ID" value="SVC29547.1"/>
    <property type="molecule type" value="Genomic_DNA"/>
</dbReference>
<dbReference type="AlphaFoldDB" id="A0A382L3J7"/>
<sequence length="46" mass="5368">MRNISYKLFLIFLAGIIFAQNQSPYLDIANELLVRKKLAKKLPDIF</sequence>
<proteinExistence type="predicted"/>
<name>A0A382L3J7_9ZZZZ</name>
<accession>A0A382L3J7</accession>